<dbReference type="STRING" id="104663.SAMN04488121_102841"/>
<proteinExistence type="inferred from homology"/>
<dbReference type="NCBIfam" id="TIGR02937">
    <property type="entry name" value="sigma70-ECF"/>
    <property type="match status" value="1"/>
</dbReference>
<comment type="similarity">
    <text evidence="1">Belongs to the sigma-70 factor family. ECF subfamily.</text>
</comment>
<dbReference type="Gene3D" id="1.10.1740.10">
    <property type="match status" value="1"/>
</dbReference>
<evidence type="ECO:0000259" key="6">
    <source>
        <dbReference type="Pfam" id="PF08281"/>
    </source>
</evidence>
<feature type="domain" description="RNA polymerase sigma factor 70 region 4 type 2" evidence="6">
    <location>
        <begin position="152"/>
        <end position="197"/>
    </location>
</feature>
<name>A0A1G7NKN9_CHIFI</name>
<dbReference type="RefSeq" id="WP_089831524.1">
    <property type="nucleotide sequence ID" value="NZ_FNBN01000002.1"/>
</dbReference>
<keyword evidence="3" id="KW-0731">Sigma factor</keyword>
<dbReference type="SUPFAM" id="SSF88659">
    <property type="entry name" value="Sigma3 and sigma4 domains of RNA polymerase sigma factors"/>
    <property type="match status" value="1"/>
</dbReference>
<dbReference type="InterPro" id="IPR014284">
    <property type="entry name" value="RNA_pol_sigma-70_dom"/>
</dbReference>
<dbReference type="SUPFAM" id="SSF88946">
    <property type="entry name" value="Sigma2 domain of RNA polymerase sigma factors"/>
    <property type="match status" value="1"/>
</dbReference>
<dbReference type="Gene3D" id="1.10.10.10">
    <property type="entry name" value="Winged helix-like DNA-binding domain superfamily/Winged helix DNA-binding domain"/>
    <property type="match status" value="1"/>
</dbReference>
<dbReference type="Proteomes" id="UP000199045">
    <property type="component" value="Unassembled WGS sequence"/>
</dbReference>
<dbReference type="InterPro" id="IPR039425">
    <property type="entry name" value="RNA_pol_sigma-70-like"/>
</dbReference>
<dbReference type="InterPro" id="IPR013249">
    <property type="entry name" value="RNA_pol_sigma70_r4_t2"/>
</dbReference>
<gene>
    <name evidence="7" type="ORF">SAMN04488121_102841</name>
</gene>
<reference evidence="7 8" key="1">
    <citation type="submission" date="2016-10" db="EMBL/GenBank/DDBJ databases">
        <authorList>
            <person name="de Groot N.N."/>
        </authorList>
    </citation>
    <scope>NUCLEOTIDE SEQUENCE [LARGE SCALE GENOMIC DNA]</scope>
    <source>
        <strain evidence="7 8">DSM 527</strain>
    </source>
</reference>
<dbReference type="Pfam" id="PF08281">
    <property type="entry name" value="Sigma70_r4_2"/>
    <property type="match status" value="1"/>
</dbReference>
<evidence type="ECO:0000256" key="4">
    <source>
        <dbReference type="ARBA" id="ARBA00023163"/>
    </source>
</evidence>
<dbReference type="GO" id="GO:0006352">
    <property type="term" value="P:DNA-templated transcription initiation"/>
    <property type="evidence" value="ECO:0007669"/>
    <property type="project" value="InterPro"/>
</dbReference>
<feature type="domain" description="RNA polymerase sigma-70 region 2" evidence="5">
    <location>
        <begin position="52"/>
        <end position="118"/>
    </location>
</feature>
<sequence>MKTNGKRLYLCFTPLPQLSLPESIVHIRIAEEEERNLLENVAAGDWQAFTRLYEAYSPLILHYLQVYLADKHDVEEIGQEVFLKVWKKRELLVTVRSFKNYVFIMARNALNDFLKAQQALIQKQAGYSKDYVQPHYSADDKLITDQYESIARTALDTLPEKQRQIFLLRTRDEMTIQEIADMLGMSVGGVHKSLQQATTYLKDYLAKNGISFTLLLLILFFQP</sequence>
<dbReference type="InterPro" id="IPR013324">
    <property type="entry name" value="RNA_pol_sigma_r3/r4-like"/>
</dbReference>
<dbReference type="OrthoDB" id="799938at2"/>
<dbReference type="PANTHER" id="PTHR43133:SF46">
    <property type="entry name" value="RNA POLYMERASE SIGMA-70 FACTOR ECF SUBFAMILY"/>
    <property type="match status" value="1"/>
</dbReference>
<dbReference type="InterPro" id="IPR013325">
    <property type="entry name" value="RNA_pol_sigma_r2"/>
</dbReference>
<evidence type="ECO:0000313" key="8">
    <source>
        <dbReference type="Proteomes" id="UP000199045"/>
    </source>
</evidence>
<evidence type="ECO:0000256" key="3">
    <source>
        <dbReference type="ARBA" id="ARBA00023082"/>
    </source>
</evidence>
<dbReference type="EMBL" id="FNBN01000002">
    <property type="protein sequence ID" value="SDF74583.1"/>
    <property type="molecule type" value="Genomic_DNA"/>
</dbReference>
<evidence type="ECO:0000256" key="2">
    <source>
        <dbReference type="ARBA" id="ARBA00023015"/>
    </source>
</evidence>
<dbReference type="GO" id="GO:0003677">
    <property type="term" value="F:DNA binding"/>
    <property type="evidence" value="ECO:0007669"/>
    <property type="project" value="InterPro"/>
</dbReference>
<keyword evidence="2" id="KW-0805">Transcription regulation</keyword>
<accession>A0A1G7NKN9</accession>
<dbReference type="Pfam" id="PF04542">
    <property type="entry name" value="Sigma70_r2"/>
    <property type="match status" value="1"/>
</dbReference>
<dbReference type="GO" id="GO:0016987">
    <property type="term" value="F:sigma factor activity"/>
    <property type="evidence" value="ECO:0007669"/>
    <property type="project" value="UniProtKB-KW"/>
</dbReference>
<dbReference type="CDD" id="cd06171">
    <property type="entry name" value="Sigma70_r4"/>
    <property type="match status" value="1"/>
</dbReference>
<dbReference type="InterPro" id="IPR036388">
    <property type="entry name" value="WH-like_DNA-bd_sf"/>
</dbReference>
<organism evidence="7 8">
    <name type="scientific">Chitinophaga filiformis</name>
    <name type="common">Myxococcus filiformis</name>
    <name type="synonym">Flexibacter filiformis</name>
    <dbReference type="NCBI Taxonomy" id="104663"/>
    <lineage>
        <taxon>Bacteria</taxon>
        <taxon>Pseudomonadati</taxon>
        <taxon>Bacteroidota</taxon>
        <taxon>Chitinophagia</taxon>
        <taxon>Chitinophagales</taxon>
        <taxon>Chitinophagaceae</taxon>
        <taxon>Chitinophaga</taxon>
    </lineage>
</organism>
<dbReference type="AlphaFoldDB" id="A0A1G7NKN9"/>
<dbReference type="InterPro" id="IPR007627">
    <property type="entry name" value="RNA_pol_sigma70_r2"/>
</dbReference>
<evidence type="ECO:0000259" key="5">
    <source>
        <dbReference type="Pfam" id="PF04542"/>
    </source>
</evidence>
<dbReference type="PANTHER" id="PTHR43133">
    <property type="entry name" value="RNA POLYMERASE ECF-TYPE SIGMA FACTO"/>
    <property type="match status" value="1"/>
</dbReference>
<keyword evidence="4" id="KW-0804">Transcription</keyword>
<evidence type="ECO:0000256" key="1">
    <source>
        <dbReference type="ARBA" id="ARBA00010641"/>
    </source>
</evidence>
<protein>
    <submittedName>
        <fullName evidence="7">RNA polymerase sigma-70 factor, ECF subfamily</fullName>
    </submittedName>
</protein>
<evidence type="ECO:0000313" key="7">
    <source>
        <dbReference type="EMBL" id="SDF74583.1"/>
    </source>
</evidence>